<dbReference type="InterPro" id="IPR040026">
    <property type="entry name" value="FliD"/>
</dbReference>
<keyword evidence="8" id="KW-0966">Cell projection</keyword>
<feature type="domain" description="Flagellar hook-associated protein 2 C-terminal" evidence="7">
    <location>
        <begin position="220"/>
        <end position="437"/>
    </location>
</feature>
<dbReference type="Pfam" id="PF02465">
    <property type="entry name" value="FliD_N"/>
    <property type="match status" value="1"/>
</dbReference>
<name>A0A383XPJ5_9GAMM</name>
<comment type="caution">
    <text evidence="8">The sequence shown here is derived from an EMBL/GenBank/DDBJ whole genome shotgun (WGS) entry which is preliminary data.</text>
</comment>
<dbReference type="GO" id="GO:0005576">
    <property type="term" value="C:extracellular region"/>
    <property type="evidence" value="ECO:0007669"/>
    <property type="project" value="UniProtKB-SubCell"/>
</dbReference>
<accession>A0A383XPJ5</accession>
<dbReference type="Proteomes" id="UP000251800">
    <property type="component" value="Unassembled WGS sequence"/>
</dbReference>
<keyword evidence="4 5" id="KW-0975">Bacterial flagellum</keyword>
<comment type="subcellular location">
    <subcellularLocation>
        <location evidence="5">Secreted</location>
    </subcellularLocation>
    <subcellularLocation>
        <location evidence="5">Bacterial flagellum</location>
    </subcellularLocation>
</comment>
<keyword evidence="5" id="KW-0964">Secreted</keyword>
<evidence type="ECO:0000256" key="5">
    <source>
        <dbReference type="RuleBase" id="RU362066"/>
    </source>
</evidence>
<dbReference type="GO" id="GO:0009424">
    <property type="term" value="C:bacterial-type flagellum hook"/>
    <property type="evidence" value="ECO:0007669"/>
    <property type="project" value="UniProtKB-UniRule"/>
</dbReference>
<keyword evidence="9" id="KW-1185">Reference proteome</keyword>
<feature type="domain" description="Flagellar hook-associated protein 2 N-terminal" evidence="6">
    <location>
        <begin position="10"/>
        <end position="107"/>
    </location>
</feature>
<evidence type="ECO:0000313" key="8">
    <source>
        <dbReference type="EMBL" id="PWN54549.1"/>
    </source>
</evidence>
<dbReference type="Pfam" id="PF07195">
    <property type="entry name" value="FliD_C"/>
    <property type="match status" value="1"/>
</dbReference>
<dbReference type="InterPro" id="IPR010810">
    <property type="entry name" value="Flagellin_hook_IN_motif"/>
</dbReference>
<proteinExistence type="inferred from homology"/>
<evidence type="ECO:0000256" key="4">
    <source>
        <dbReference type="ARBA" id="ARBA00023143"/>
    </source>
</evidence>
<dbReference type="OrthoDB" id="9810816at2"/>
<dbReference type="RefSeq" id="WP_109721704.1">
    <property type="nucleotide sequence ID" value="NZ_QEQK01000024.1"/>
</dbReference>
<evidence type="ECO:0000256" key="3">
    <source>
        <dbReference type="ARBA" id="ARBA00023054"/>
    </source>
</evidence>
<organism evidence="8 9">
    <name type="scientific">Abyssibacter profundi</name>
    <dbReference type="NCBI Taxonomy" id="2182787"/>
    <lineage>
        <taxon>Bacteria</taxon>
        <taxon>Pseudomonadati</taxon>
        <taxon>Pseudomonadota</taxon>
        <taxon>Gammaproteobacteria</taxon>
        <taxon>Chromatiales</taxon>
        <taxon>Oceanococcaceae</taxon>
        <taxon>Abyssibacter</taxon>
    </lineage>
</organism>
<keyword evidence="3 5" id="KW-0175">Coiled coil</keyword>
<dbReference type="EMBL" id="QEQK01000024">
    <property type="protein sequence ID" value="PWN54549.1"/>
    <property type="molecule type" value="Genomic_DNA"/>
</dbReference>
<comment type="similarity">
    <text evidence="1 5">Belongs to the FliD family.</text>
</comment>
<gene>
    <name evidence="8" type="ORF">DEH80_16900</name>
</gene>
<evidence type="ECO:0000313" key="9">
    <source>
        <dbReference type="Proteomes" id="UP000251800"/>
    </source>
</evidence>
<evidence type="ECO:0000256" key="2">
    <source>
        <dbReference type="ARBA" id="ARBA00011255"/>
    </source>
</evidence>
<dbReference type="InterPro" id="IPR003481">
    <property type="entry name" value="FliD_N"/>
</dbReference>
<dbReference type="AlphaFoldDB" id="A0A383XPJ5"/>
<keyword evidence="8" id="KW-0969">Cilium</keyword>
<dbReference type="GO" id="GO:0071973">
    <property type="term" value="P:bacterial-type flagellum-dependent cell motility"/>
    <property type="evidence" value="ECO:0007669"/>
    <property type="project" value="TreeGrafter"/>
</dbReference>
<evidence type="ECO:0000259" key="7">
    <source>
        <dbReference type="Pfam" id="PF07195"/>
    </source>
</evidence>
<keyword evidence="8" id="KW-0282">Flagellum</keyword>
<evidence type="ECO:0000259" key="6">
    <source>
        <dbReference type="Pfam" id="PF02465"/>
    </source>
</evidence>
<dbReference type="InterPro" id="IPR010809">
    <property type="entry name" value="FliD_C"/>
</dbReference>
<dbReference type="PANTHER" id="PTHR30288">
    <property type="entry name" value="FLAGELLAR CAP/ASSEMBLY PROTEIN FLID"/>
    <property type="match status" value="1"/>
</dbReference>
<protein>
    <recommendedName>
        <fullName evidence="5">Flagellar hook-associated protein 2</fullName>
        <shortName evidence="5">HAP2</shortName>
    </recommendedName>
    <alternativeName>
        <fullName evidence="5">Flagellar cap protein</fullName>
    </alternativeName>
</protein>
<dbReference type="PANTHER" id="PTHR30288:SF0">
    <property type="entry name" value="FLAGELLAR HOOK-ASSOCIATED PROTEIN 2"/>
    <property type="match status" value="1"/>
</dbReference>
<feature type="coiled-coil region" evidence="5">
    <location>
        <begin position="394"/>
        <end position="421"/>
    </location>
</feature>
<sequence>MSISSLGIGSGIDISSLVSQLVSAERTPQETLLSNRSSSANAELSALGRLRSSLGALKTAADNLTNADLFSSVSASSGDEETLLVSSSTGAVAGSYDARVLQLASAHKLHSMAYADADTDVGYGDLTLSRGSDSFTVSIGSGDASLAEIRDAINNAEDNPGIQATIVTADDGARLILESTDTGADNNITVTAAPDAGGEGLNDLVYVAGGTENLTQLNEALDAQLSIDGFVRSSSTNQVTDAIDGLTFTLLAEAPTTDISIQVQRDDSDIADALDAYVKAYNNAQVTLSSVSVAVPGGTSGALVGDTLALGASQRLRTNMIQSFAGDIGSLSQIGITLEVDGTMQFDSAELDAQLATNRDGVMALVAGEDGIGDLVSSYLDGLVGDDGIVESREEGVQGRLERIEEQRERLDLRMERYEARLSAQFAAMDQIVASLQTTGSYLSQQLSALPGFTRTEQG</sequence>
<comment type="subunit">
    <text evidence="2 5">Homopentamer.</text>
</comment>
<comment type="function">
    <text evidence="5">Required for morphogenesis and for the elongation of the flagellar filament by facilitating polymerization of the flagellin monomers at the tip of growing filament. Forms a capping structure, which prevents flagellin subunits (transported through the central channel of the flagellum) from leaking out without polymerization at the distal end.</text>
</comment>
<dbReference type="GO" id="GO:0009421">
    <property type="term" value="C:bacterial-type flagellum filament cap"/>
    <property type="evidence" value="ECO:0007669"/>
    <property type="project" value="InterPro"/>
</dbReference>
<dbReference type="GO" id="GO:0007155">
    <property type="term" value="P:cell adhesion"/>
    <property type="evidence" value="ECO:0007669"/>
    <property type="project" value="InterPro"/>
</dbReference>
<reference evidence="8 9" key="1">
    <citation type="submission" date="2018-05" db="EMBL/GenBank/DDBJ databases">
        <title>Abyssibacter profundi OUC007T gen. nov., sp. nov, a marine bacterium isolated from seawater of the Mariana Trench.</title>
        <authorList>
            <person name="Zhou S."/>
        </authorList>
    </citation>
    <scope>NUCLEOTIDE SEQUENCE [LARGE SCALE GENOMIC DNA]</scope>
    <source>
        <strain evidence="8 9">OUC007</strain>
    </source>
</reference>
<evidence type="ECO:0000256" key="1">
    <source>
        <dbReference type="ARBA" id="ARBA00009764"/>
    </source>
</evidence>
<dbReference type="Pfam" id="PF07196">
    <property type="entry name" value="Flagellin_IN"/>
    <property type="match status" value="1"/>
</dbReference>